<name>A0ABT8HKX6_MYCAO</name>
<evidence type="ECO:0000313" key="2">
    <source>
        <dbReference type="Proteomes" id="UP001172687"/>
    </source>
</evidence>
<proteinExistence type="predicted"/>
<evidence type="ECO:0008006" key="3">
    <source>
        <dbReference type="Google" id="ProtNLM"/>
    </source>
</evidence>
<reference evidence="1" key="1">
    <citation type="submission" date="2023-07" db="EMBL/GenBank/DDBJ databases">
        <title>Degradation of tert-butanol by M. austroafricanum TBA100.</title>
        <authorList>
            <person name="Helbich S."/>
            <person name="Vainshtein Y."/>
        </authorList>
    </citation>
    <scope>NUCLEOTIDE SEQUENCE</scope>
    <source>
        <strain evidence="1">TBA100</strain>
    </source>
</reference>
<dbReference type="Proteomes" id="UP001172687">
    <property type="component" value="Unassembled WGS sequence"/>
</dbReference>
<organism evidence="1 2">
    <name type="scientific">Mycolicibacterium austroafricanum</name>
    <name type="common">Mycobacterium austroafricanum</name>
    <dbReference type="NCBI Taxonomy" id="39687"/>
    <lineage>
        <taxon>Bacteria</taxon>
        <taxon>Bacillati</taxon>
        <taxon>Actinomycetota</taxon>
        <taxon>Actinomycetes</taxon>
        <taxon>Mycobacteriales</taxon>
        <taxon>Mycobacteriaceae</taxon>
        <taxon>Mycolicibacterium</taxon>
    </lineage>
</organism>
<comment type="caution">
    <text evidence="1">The sequence shown here is derived from an EMBL/GenBank/DDBJ whole genome shotgun (WGS) entry which is preliminary data.</text>
</comment>
<sequence>MSTSTIRPIWTPEDAAALRALAEEFPREVGESVALDNLVRAEGLSL</sequence>
<dbReference type="EMBL" id="JAUHTC010000091">
    <property type="protein sequence ID" value="MDN4521401.1"/>
    <property type="molecule type" value="Genomic_DNA"/>
</dbReference>
<keyword evidence="2" id="KW-1185">Reference proteome</keyword>
<accession>A0ABT8HKX6</accession>
<evidence type="ECO:0000313" key="1">
    <source>
        <dbReference type="EMBL" id="MDN4521401.1"/>
    </source>
</evidence>
<gene>
    <name evidence="1" type="ORF">QYF68_26785</name>
</gene>
<protein>
    <recommendedName>
        <fullName evidence="3">GNAT family N-acetyltransferase</fullName>
    </recommendedName>
</protein>
<dbReference type="RefSeq" id="WP_301161796.1">
    <property type="nucleotide sequence ID" value="NZ_JAUHTC010000091.1"/>
</dbReference>